<dbReference type="PANTHER" id="PTHR44086">
    <property type="entry name" value="THIOSULFATE SULFURTRANSFERASE RDL2, MITOCHONDRIAL-RELATED"/>
    <property type="match status" value="1"/>
</dbReference>
<evidence type="ECO:0000313" key="3">
    <source>
        <dbReference type="Proteomes" id="UP000240010"/>
    </source>
</evidence>
<dbReference type="Proteomes" id="UP000240010">
    <property type="component" value="Unassembled WGS sequence"/>
</dbReference>
<dbReference type="InterPro" id="IPR001307">
    <property type="entry name" value="Thiosulphate_STrfase_CS"/>
</dbReference>
<dbReference type="EMBL" id="PTIZ01000009">
    <property type="protein sequence ID" value="PPK74397.1"/>
    <property type="molecule type" value="Genomic_DNA"/>
</dbReference>
<accession>A0A2S6HA89</accession>
<dbReference type="AlphaFoldDB" id="A0A2S6HA89"/>
<evidence type="ECO:0000259" key="1">
    <source>
        <dbReference type="PROSITE" id="PS50206"/>
    </source>
</evidence>
<dbReference type="GO" id="GO:0004792">
    <property type="term" value="F:thiosulfate-cyanide sulfurtransferase activity"/>
    <property type="evidence" value="ECO:0007669"/>
    <property type="project" value="InterPro"/>
</dbReference>
<dbReference type="SMART" id="SM00450">
    <property type="entry name" value="RHOD"/>
    <property type="match status" value="1"/>
</dbReference>
<dbReference type="Gene3D" id="3.40.250.10">
    <property type="entry name" value="Rhodanese-like domain"/>
    <property type="match status" value="1"/>
</dbReference>
<feature type="domain" description="Rhodanese" evidence="1">
    <location>
        <begin position="62"/>
        <end position="148"/>
    </location>
</feature>
<sequence>MAVKPTINVNNGCPESYKNRLPVIANIHLFFLKMIMTLTAMDLVAQAKQHIVEIDIDAAKNSLETSLILDVREAAEYTAGHLPGAFNIPRGVLEFKIGSHPDFQDKQDAHIIVYCQSGGRSALATEVLNKMGFNNAVSMAGGFKAWTESGNEVV</sequence>
<evidence type="ECO:0000313" key="2">
    <source>
        <dbReference type="EMBL" id="PPK74397.1"/>
    </source>
</evidence>
<reference evidence="2 3" key="1">
    <citation type="submission" date="2018-02" db="EMBL/GenBank/DDBJ databases">
        <title>Subsurface microbial communities from deep shales in Ohio and West Virginia, USA.</title>
        <authorList>
            <person name="Wrighton K."/>
        </authorList>
    </citation>
    <scope>NUCLEOTIDE SEQUENCE [LARGE SCALE GENOMIC DNA]</scope>
    <source>
        <strain evidence="2 3">OWC-DMM</strain>
    </source>
</reference>
<protein>
    <submittedName>
        <fullName evidence="2">Rhodanese-related sulfurtransferase</fullName>
    </submittedName>
</protein>
<dbReference type="SUPFAM" id="SSF52821">
    <property type="entry name" value="Rhodanese/Cell cycle control phosphatase"/>
    <property type="match status" value="1"/>
</dbReference>
<keyword evidence="2" id="KW-0808">Transferase</keyword>
<dbReference type="CDD" id="cd00158">
    <property type="entry name" value="RHOD"/>
    <property type="match status" value="1"/>
</dbReference>
<dbReference type="InterPro" id="IPR036873">
    <property type="entry name" value="Rhodanese-like_dom_sf"/>
</dbReference>
<dbReference type="PROSITE" id="PS00380">
    <property type="entry name" value="RHODANESE_1"/>
    <property type="match status" value="1"/>
</dbReference>
<proteinExistence type="predicted"/>
<dbReference type="PANTHER" id="PTHR44086:SF13">
    <property type="entry name" value="THIOSULFATE SULFURTRANSFERASE PSPE"/>
    <property type="match status" value="1"/>
</dbReference>
<name>A0A2S6HA89_9GAMM</name>
<dbReference type="PROSITE" id="PS50206">
    <property type="entry name" value="RHODANESE_3"/>
    <property type="match status" value="1"/>
</dbReference>
<organism evidence="2 3">
    <name type="scientific">Methylobacter tundripaludum</name>
    <dbReference type="NCBI Taxonomy" id="173365"/>
    <lineage>
        <taxon>Bacteria</taxon>
        <taxon>Pseudomonadati</taxon>
        <taxon>Pseudomonadota</taxon>
        <taxon>Gammaproteobacteria</taxon>
        <taxon>Methylococcales</taxon>
        <taxon>Methylococcaceae</taxon>
        <taxon>Methylobacter</taxon>
    </lineage>
</organism>
<comment type="caution">
    <text evidence="2">The sequence shown here is derived from an EMBL/GenBank/DDBJ whole genome shotgun (WGS) entry which is preliminary data.</text>
</comment>
<gene>
    <name evidence="2" type="ORF">B0F87_10939</name>
</gene>
<dbReference type="InterPro" id="IPR001763">
    <property type="entry name" value="Rhodanese-like_dom"/>
</dbReference>
<dbReference type="Pfam" id="PF00581">
    <property type="entry name" value="Rhodanese"/>
    <property type="match status" value="1"/>
</dbReference>